<dbReference type="EMBL" id="UGJE01000002">
    <property type="protein sequence ID" value="STQ85568.1"/>
    <property type="molecule type" value="Genomic_DNA"/>
</dbReference>
<reference evidence="2 5" key="2">
    <citation type="submission" date="2018-06" db="EMBL/GenBank/DDBJ databases">
        <authorList>
            <consortium name="Pathogen Informatics"/>
            <person name="Doyle S."/>
        </authorList>
    </citation>
    <scope>NUCLEOTIDE SEQUENCE [LARGE SCALE GENOMIC DNA]</scope>
    <source>
        <strain evidence="2 5">NCTC12714</strain>
    </source>
</reference>
<proteinExistence type="predicted"/>
<keyword evidence="5" id="KW-1185">Reference proteome</keyword>
<dbReference type="Proteomes" id="UP000255139">
    <property type="component" value="Unassembled WGS sequence"/>
</dbReference>
<dbReference type="NCBIfam" id="TIGR01444">
    <property type="entry name" value="fkbM_fam"/>
    <property type="match status" value="1"/>
</dbReference>
<keyword evidence="2" id="KW-0808">Transferase</keyword>
<evidence type="ECO:0000313" key="5">
    <source>
        <dbReference type="Proteomes" id="UP000255139"/>
    </source>
</evidence>
<dbReference type="InterPro" id="IPR029063">
    <property type="entry name" value="SAM-dependent_MTases_sf"/>
</dbReference>
<evidence type="ECO:0000313" key="4">
    <source>
        <dbReference type="Proteomes" id="UP000029922"/>
    </source>
</evidence>
<dbReference type="SUPFAM" id="SSF53335">
    <property type="entry name" value="S-adenosyl-L-methionine-dependent methyltransferases"/>
    <property type="match status" value="1"/>
</dbReference>
<dbReference type="Pfam" id="PF05050">
    <property type="entry name" value="Methyltransf_21"/>
    <property type="match status" value="1"/>
</dbReference>
<dbReference type="RefSeq" id="WP_034556587.1">
    <property type="nucleotide sequence ID" value="NZ_FZML01000060.1"/>
</dbReference>
<feature type="domain" description="Methyltransferase FkbM" evidence="1">
    <location>
        <begin position="321"/>
        <end position="487"/>
    </location>
</feature>
<evidence type="ECO:0000259" key="1">
    <source>
        <dbReference type="Pfam" id="PF05050"/>
    </source>
</evidence>
<reference evidence="3 4" key="1">
    <citation type="journal article" date="2014" name="Genome Announc.">
        <title>Draft genome sequences of eight enterohepatic helicobacter species isolated from both laboratory and wild rodents.</title>
        <authorList>
            <person name="Sheh A."/>
            <person name="Shen Z."/>
            <person name="Fox J.G."/>
        </authorList>
    </citation>
    <scope>NUCLEOTIDE SEQUENCE [LARGE SCALE GENOMIC DNA]</scope>
    <source>
        <strain evidence="3 4">ST1</strain>
    </source>
</reference>
<dbReference type="OrthoDB" id="5329963at2"/>
<gene>
    <name evidence="3" type="ORF">LS73_009150</name>
    <name evidence="2" type="ORF">NCTC12714_00354</name>
</gene>
<organism evidence="2 5">
    <name type="scientific">Helicobacter muridarum</name>
    <dbReference type="NCBI Taxonomy" id="216"/>
    <lineage>
        <taxon>Bacteria</taxon>
        <taxon>Pseudomonadati</taxon>
        <taxon>Campylobacterota</taxon>
        <taxon>Epsilonproteobacteria</taxon>
        <taxon>Campylobacterales</taxon>
        <taxon>Helicobacteraceae</taxon>
        <taxon>Helicobacter</taxon>
    </lineage>
</organism>
<evidence type="ECO:0000313" key="2">
    <source>
        <dbReference type="EMBL" id="STQ85568.1"/>
    </source>
</evidence>
<dbReference type="AlphaFoldDB" id="A0A099U1M4"/>
<sequence length="520" mass="59578">MLFTDIANIASQERASILHAKSFLQDFLDNSKKVLRYIFGYNQYTNSIISECYKALIHIDGIIDDFTTISHHESLDIKIPIINTKKLSQYITNLHKDTQAHANNANPSSLRCRVVVVTSQTKKAICKMQNLQSQFSALAIDFDFVDYFAFSRACQEVNKQVSKKEISKEANECIAENKANARLDLLELEFFDEFAQSLANIEHKHTDSNANSNNGNAKSNNLNICDLSAYYSQDCKASASKTNSKRVSNWSDFRIHFNTFSNIYEGIYNRLSDEQSRIEFANVLSFRLSSDWQFMRDFDFVPHRQYWEDFCRLDRVITFFDIGAYHGETSLEFIKRAKNYQEIYFFEPERENFILAQKALSNGALSDFDISKKSSKDNRIIKGFNIGLANQSLTLQVIADSTSSHLQILESKDIQSQIKKTNQIEINSLDNLLASGDIIISGGGQTMIKIDIESAEKLALCGMRGIIRDFAPLLAISAYHRFDDFLEIPHLVFSIQKKYKLYFRHYSSGLTESVFFFVPE</sequence>
<dbReference type="EMBL" id="JRPD02000035">
    <property type="protein sequence ID" value="TLD98283.1"/>
    <property type="molecule type" value="Genomic_DNA"/>
</dbReference>
<name>A0A099U1M4_9HELI</name>
<accession>A0A099U1M4</accession>
<dbReference type="GO" id="GO:0032259">
    <property type="term" value="P:methylation"/>
    <property type="evidence" value="ECO:0007669"/>
    <property type="project" value="UniProtKB-KW"/>
</dbReference>
<dbReference type="Gene3D" id="3.40.50.150">
    <property type="entry name" value="Vaccinia Virus protein VP39"/>
    <property type="match status" value="1"/>
</dbReference>
<dbReference type="STRING" id="216.LS73_00015"/>
<evidence type="ECO:0000313" key="3">
    <source>
        <dbReference type="EMBL" id="TLD98283.1"/>
    </source>
</evidence>
<dbReference type="InterPro" id="IPR006342">
    <property type="entry name" value="FkbM_mtfrase"/>
</dbReference>
<keyword evidence="2" id="KW-0489">Methyltransferase</keyword>
<protein>
    <submittedName>
        <fullName evidence="3">FkbM family methyltransferase</fullName>
    </submittedName>
    <submittedName>
        <fullName evidence="2">Methyltransferase, FkbM family</fullName>
    </submittedName>
</protein>
<dbReference type="Proteomes" id="UP000029922">
    <property type="component" value="Unassembled WGS sequence"/>
</dbReference>
<dbReference type="GO" id="GO:0008168">
    <property type="term" value="F:methyltransferase activity"/>
    <property type="evidence" value="ECO:0007669"/>
    <property type="project" value="UniProtKB-KW"/>
</dbReference>